<comment type="similarity">
    <text evidence="2">Belongs to the purine-cytosine permease (2.A.39) family.</text>
</comment>
<keyword evidence="8" id="KW-1185">Reference proteome</keyword>
<dbReference type="InterPro" id="IPR001248">
    <property type="entry name" value="Pur-cyt_permease"/>
</dbReference>
<feature type="transmembrane region" description="Helical" evidence="6">
    <location>
        <begin position="485"/>
        <end position="503"/>
    </location>
</feature>
<dbReference type="GO" id="GO:0015205">
    <property type="term" value="F:nucleobase transmembrane transporter activity"/>
    <property type="evidence" value="ECO:0007669"/>
    <property type="project" value="TreeGrafter"/>
</dbReference>
<feature type="transmembrane region" description="Helical" evidence="6">
    <location>
        <begin position="365"/>
        <end position="388"/>
    </location>
</feature>
<dbReference type="GO" id="GO:0005886">
    <property type="term" value="C:plasma membrane"/>
    <property type="evidence" value="ECO:0007669"/>
    <property type="project" value="TreeGrafter"/>
</dbReference>
<feature type="transmembrane region" description="Helical" evidence="6">
    <location>
        <begin position="323"/>
        <end position="344"/>
    </location>
</feature>
<dbReference type="PANTHER" id="PTHR30618:SF0">
    <property type="entry name" value="PURINE-URACIL PERMEASE NCS1"/>
    <property type="match status" value="1"/>
</dbReference>
<feature type="transmembrane region" description="Helical" evidence="6">
    <location>
        <begin position="394"/>
        <end position="412"/>
    </location>
</feature>
<dbReference type="FunFam" id="1.10.4160.10:FF:000001">
    <property type="entry name" value="Uracil permease, putative"/>
    <property type="match status" value="1"/>
</dbReference>
<dbReference type="OrthoDB" id="2018619at2759"/>
<dbReference type="NCBIfam" id="TIGR00800">
    <property type="entry name" value="ncs1"/>
    <property type="match status" value="1"/>
</dbReference>
<evidence type="ECO:0000256" key="4">
    <source>
        <dbReference type="ARBA" id="ARBA00022989"/>
    </source>
</evidence>
<organism evidence="7 8">
    <name type="scientific">Sphagnurus paluster</name>
    <dbReference type="NCBI Taxonomy" id="117069"/>
    <lineage>
        <taxon>Eukaryota</taxon>
        <taxon>Fungi</taxon>
        <taxon>Dikarya</taxon>
        <taxon>Basidiomycota</taxon>
        <taxon>Agaricomycotina</taxon>
        <taxon>Agaricomycetes</taxon>
        <taxon>Agaricomycetidae</taxon>
        <taxon>Agaricales</taxon>
        <taxon>Tricholomatineae</taxon>
        <taxon>Lyophyllaceae</taxon>
        <taxon>Sphagnurus</taxon>
    </lineage>
</organism>
<dbReference type="Gene3D" id="1.10.4160.10">
    <property type="entry name" value="Hydantoin permease"/>
    <property type="match status" value="1"/>
</dbReference>
<feature type="transmembrane region" description="Helical" evidence="6">
    <location>
        <begin position="172"/>
        <end position="191"/>
    </location>
</feature>
<reference evidence="7" key="1">
    <citation type="submission" date="2021-02" db="EMBL/GenBank/DDBJ databases">
        <authorList>
            <person name="Nieuwenhuis M."/>
            <person name="Van De Peppel L.J.J."/>
        </authorList>
    </citation>
    <scope>NUCLEOTIDE SEQUENCE</scope>
    <source>
        <strain evidence="7">D49</strain>
    </source>
</reference>
<feature type="transmembrane region" description="Helical" evidence="6">
    <location>
        <begin position="278"/>
        <end position="303"/>
    </location>
</feature>
<sequence length="547" mass="61145">MRRPNLLRLSTWSLQSEEATFGPSGAWSNKDMDPVPLPSRTWTSWNYVSYWISDATTVPMWQFASSMLAIGLTWRQALAAIAVGQTIIGVIVVLNGTIGARLRVSFPVLNRSSFGFWFSYFSVISRAVLAMFWFGVQTYVGSECFYQMLKAIWPLAARIPNRLAGSSPVTTVEMMCYFLYWFLQLPLLLVSPQKIRHFFTVKSIIVPIAWLSILIWAMIRVPARISLAPRQDGLHGSAFAWAWLGALNSSLGLYATVSINIPDFTRYAKNPRAQIVQLLVIPLSFTLVGFIGIAVTSAAEIIYGEVLWDPSRLIDHWDNRAAAFFASFSFLLSTIGSNISANSLSAANDLMVIFPKYINIRRGQVICAIIGGWALCPWEILATAPGFLSFMSGYTVFLGPFAGIMISDYWLVHKGKVDVPAMYHPRGRYRYWNGIVRHTSVNEHLNWRAALALLCSVIPTMPGLINNINKSVKVGNASRLFDVAWLYGFFSALLIYWSLSAIFPPHGTFMEQAILADEYPEIPDHEKVNPGLRSLDSSLGELVPEKP</sequence>
<dbReference type="CDD" id="cd11482">
    <property type="entry name" value="SLC-NCS1sbd_NRT1-like"/>
    <property type="match status" value="1"/>
</dbReference>
<evidence type="ECO:0000313" key="7">
    <source>
        <dbReference type="EMBL" id="KAG5638409.1"/>
    </source>
</evidence>
<dbReference type="EMBL" id="JABCKI010005764">
    <property type="protein sequence ID" value="KAG5638409.1"/>
    <property type="molecule type" value="Genomic_DNA"/>
</dbReference>
<dbReference type="Proteomes" id="UP000717328">
    <property type="component" value="Unassembled WGS sequence"/>
</dbReference>
<feature type="transmembrane region" description="Helical" evidence="6">
    <location>
        <begin position="77"/>
        <end position="102"/>
    </location>
</feature>
<feature type="transmembrane region" description="Helical" evidence="6">
    <location>
        <begin position="239"/>
        <end position="257"/>
    </location>
</feature>
<evidence type="ECO:0000256" key="1">
    <source>
        <dbReference type="ARBA" id="ARBA00004141"/>
    </source>
</evidence>
<keyword evidence="3 6" id="KW-0812">Transmembrane</keyword>
<evidence type="ECO:0000256" key="6">
    <source>
        <dbReference type="SAM" id="Phobius"/>
    </source>
</evidence>
<dbReference type="InterPro" id="IPR045225">
    <property type="entry name" value="Uracil/uridine/allantoin_perm"/>
</dbReference>
<dbReference type="Pfam" id="PF02133">
    <property type="entry name" value="Transp_cyt_pur"/>
    <property type="match status" value="1"/>
</dbReference>
<feature type="transmembrane region" description="Helical" evidence="6">
    <location>
        <begin position="114"/>
        <end position="136"/>
    </location>
</feature>
<name>A0A9P7FU60_9AGAR</name>
<evidence type="ECO:0000256" key="2">
    <source>
        <dbReference type="ARBA" id="ARBA00008974"/>
    </source>
</evidence>
<evidence type="ECO:0000256" key="5">
    <source>
        <dbReference type="ARBA" id="ARBA00023136"/>
    </source>
</evidence>
<protein>
    <recommendedName>
        <fullName evidence="9">NCS1 nucleoside transporter family</fullName>
    </recommendedName>
</protein>
<comment type="caution">
    <text evidence="7">The sequence shown here is derived from an EMBL/GenBank/DDBJ whole genome shotgun (WGS) entry which is preliminary data.</text>
</comment>
<keyword evidence="4 6" id="KW-1133">Transmembrane helix</keyword>
<dbReference type="InterPro" id="IPR012681">
    <property type="entry name" value="NCS1"/>
</dbReference>
<evidence type="ECO:0000313" key="8">
    <source>
        <dbReference type="Proteomes" id="UP000717328"/>
    </source>
</evidence>
<dbReference type="PANTHER" id="PTHR30618">
    <property type="entry name" value="NCS1 FAMILY PURINE/PYRIMIDINE TRANSPORTER"/>
    <property type="match status" value="1"/>
</dbReference>
<gene>
    <name evidence="7" type="ORF">H0H81_000186</name>
</gene>
<dbReference type="AlphaFoldDB" id="A0A9P7FU60"/>
<evidence type="ECO:0008006" key="9">
    <source>
        <dbReference type="Google" id="ProtNLM"/>
    </source>
</evidence>
<evidence type="ECO:0000256" key="3">
    <source>
        <dbReference type="ARBA" id="ARBA00022692"/>
    </source>
</evidence>
<keyword evidence="5 6" id="KW-0472">Membrane</keyword>
<feature type="transmembrane region" description="Helical" evidence="6">
    <location>
        <begin position="198"/>
        <end position="219"/>
    </location>
</feature>
<proteinExistence type="inferred from homology"/>
<comment type="subcellular location">
    <subcellularLocation>
        <location evidence="1">Membrane</location>
        <topology evidence="1">Multi-pass membrane protein</topology>
    </subcellularLocation>
</comment>
<reference evidence="7" key="2">
    <citation type="submission" date="2021-10" db="EMBL/GenBank/DDBJ databases">
        <title>Phylogenomics reveals ancestral predisposition of the termite-cultivated fungus Termitomyces towards a domesticated lifestyle.</title>
        <authorList>
            <person name="Auxier B."/>
            <person name="Grum-Grzhimaylo A."/>
            <person name="Cardenas M.E."/>
            <person name="Lodge J.D."/>
            <person name="Laessoe T."/>
            <person name="Pedersen O."/>
            <person name="Smith M.E."/>
            <person name="Kuyper T.W."/>
            <person name="Franco-Molano E.A."/>
            <person name="Baroni T.J."/>
            <person name="Aanen D.K."/>
        </authorList>
    </citation>
    <scope>NUCLEOTIDE SEQUENCE</scope>
    <source>
        <strain evidence="7">D49</strain>
    </source>
</reference>
<accession>A0A9P7FU60</accession>